<gene>
    <name evidence="6" type="ORF">SAMN04488543_1320</name>
</gene>
<feature type="domain" description="HTH rpiR-type" evidence="4">
    <location>
        <begin position="25"/>
        <end position="101"/>
    </location>
</feature>
<dbReference type="InterPro" id="IPR009057">
    <property type="entry name" value="Homeodomain-like_sf"/>
</dbReference>
<dbReference type="STRING" id="546871.SAMN04488543_1320"/>
<dbReference type="InterPro" id="IPR047640">
    <property type="entry name" value="RpiR-like"/>
</dbReference>
<dbReference type="GO" id="GO:1901135">
    <property type="term" value="P:carbohydrate derivative metabolic process"/>
    <property type="evidence" value="ECO:0007669"/>
    <property type="project" value="InterPro"/>
</dbReference>
<dbReference type="PANTHER" id="PTHR30514">
    <property type="entry name" value="GLUCOKINASE"/>
    <property type="match status" value="1"/>
</dbReference>
<keyword evidence="1" id="KW-0805">Transcription regulation</keyword>
<evidence type="ECO:0000313" key="7">
    <source>
        <dbReference type="Proteomes" id="UP000199092"/>
    </source>
</evidence>
<proteinExistence type="predicted"/>
<dbReference type="InterPro" id="IPR046348">
    <property type="entry name" value="SIS_dom_sf"/>
</dbReference>
<dbReference type="EMBL" id="LT629749">
    <property type="protein sequence ID" value="SDS22706.1"/>
    <property type="molecule type" value="Genomic_DNA"/>
</dbReference>
<evidence type="ECO:0000256" key="2">
    <source>
        <dbReference type="ARBA" id="ARBA00023125"/>
    </source>
</evidence>
<name>A0A1H1QH19_9ACTN</name>
<dbReference type="GO" id="GO:0097367">
    <property type="term" value="F:carbohydrate derivative binding"/>
    <property type="evidence" value="ECO:0007669"/>
    <property type="project" value="InterPro"/>
</dbReference>
<reference evidence="6 7" key="1">
    <citation type="submission" date="2016-10" db="EMBL/GenBank/DDBJ databases">
        <authorList>
            <person name="de Groot N.N."/>
        </authorList>
    </citation>
    <scope>NUCLEOTIDE SEQUENCE [LARGE SCALE GENOMIC DNA]</scope>
    <source>
        <strain evidence="6 7">DSM 21741</strain>
    </source>
</reference>
<dbReference type="Pfam" id="PF01418">
    <property type="entry name" value="HTH_6"/>
    <property type="match status" value="1"/>
</dbReference>
<organism evidence="6 7">
    <name type="scientific">Friedmanniella luteola</name>
    <dbReference type="NCBI Taxonomy" id="546871"/>
    <lineage>
        <taxon>Bacteria</taxon>
        <taxon>Bacillati</taxon>
        <taxon>Actinomycetota</taxon>
        <taxon>Actinomycetes</taxon>
        <taxon>Propionibacteriales</taxon>
        <taxon>Nocardioidaceae</taxon>
        <taxon>Friedmanniella</taxon>
    </lineage>
</organism>
<evidence type="ECO:0000259" key="5">
    <source>
        <dbReference type="PROSITE" id="PS51464"/>
    </source>
</evidence>
<dbReference type="InterPro" id="IPR035472">
    <property type="entry name" value="RpiR-like_SIS"/>
</dbReference>
<evidence type="ECO:0000313" key="6">
    <source>
        <dbReference type="EMBL" id="SDS22706.1"/>
    </source>
</evidence>
<dbReference type="GO" id="GO:0003700">
    <property type="term" value="F:DNA-binding transcription factor activity"/>
    <property type="evidence" value="ECO:0007669"/>
    <property type="project" value="InterPro"/>
</dbReference>
<evidence type="ECO:0000256" key="3">
    <source>
        <dbReference type="ARBA" id="ARBA00023163"/>
    </source>
</evidence>
<dbReference type="InterPro" id="IPR001347">
    <property type="entry name" value="SIS_dom"/>
</dbReference>
<protein>
    <submittedName>
        <fullName evidence="6">DNA-binding transcriptional regulator, MurR/RpiR family, contains HTH and SIS domains</fullName>
    </submittedName>
</protein>
<evidence type="ECO:0000259" key="4">
    <source>
        <dbReference type="PROSITE" id="PS51071"/>
    </source>
</evidence>
<dbReference type="InterPro" id="IPR000281">
    <property type="entry name" value="HTH_RpiR"/>
</dbReference>
<dbReference type="Proteomes" id="UP000199092">
    <property type="component" value="Chromosome I"/>
</dbReference>
<dbReference type="GO" id="GO:0003677">
    <property type="term" value="F:DNA binding"/>
    <property type="evidence" value="ECO:0007669"/>
    <property type="project" value="UniProtKB-KW"/>
</dbReference>
<dbReference type="Gene3D" id="1.10.10.10">
    <property type="entry name" value="Winged helix-like DNA-binding domain superfamily/Winged helix DNA-binding domain"/>
    <property type="match status" value="1"/>
</dbReference>
<dbReference type="SUPFAM" id="SSF53697">
    <property type="entry name" value="SIS domain"/>
    <property type="match status" value="1"/>
</dbReference>
<dbReference type="PANTHER" id="PTHR30514:SF1">
    <property type="entry name" value="HTH-TYPE TRANSCRIPTIONAL REGULATOR HEXR-RELATED"/>
    <property type="match status" value="1"/>
</dbReference>
<dbReference type="PROSITE" id="PS51071">
    <property type="entry name" value="HTH_RPIR"/>
    <property type="match status" value="1"/>
</dbReference>
<dbReference type="CDD" id="cd05013">
    <property type="entry name" value="SIS_RpiR"/>
    <property type="match status" value="1"/>
</dbReference>
<dbReference type="PROSITE" id="PS51464">
    <property type="entry name" value="SIS"/>
    <property type="match status" value="1"/>
</dbReference>
<evidence type="ECO:0000256" key="1">
    <source>
        <dbReference type="ARBA" id="ARBA00023015"/>
    </source>
</evidence>
<keyword evidence="3" id="KW-0804">Transcription</keyword>
<dbReference type="AlphaFoldDB" id="A0A1H1QH19"/>
<dbReference type="Gene3D" id="3.40.50.10490">
    <property type="entry name" value="Glucose-6-phosphate isomerase like protein, domain 1"/>
    <property type="match status" value="1"/>
</dbReference>
<keyword evidence="2 6" id="KW-0238">DNA-binding</keyword>
<sequence>MSTSESTGAAGAAPSANGTAPRPTLSILIRVRGALPNLRPAERRVAEAVLADPAKVSESSITTVARQCQTSETTVLRFCRALGLAGYPELRIALARAAQWEETDHAAGGPVTGVITKTDTLAEVVAKVTHADARSIEDTGAALDVDVLEAAVSAVAAARRVDVYGTGASALVGQDLQLKLHRIGLVSFLWSQHHQALASAALLGAGDVAIGISHTGTTAEVVDALRVARERGATTIGVTNFAGSAIAEHAALVLTTAARETTFRSGAMSSRIAQLAVVDCLFTGVAQRSYDSAVEALENTYVVVQARRSARSGAVVRPLD</sequence>
<keyword evidence="7" id="KW-1185">Reference proteome</keyword>
<dbReference type="OrthoDB" id="370421at2"/>
<dbReference type="RefSeq" id="WP_091411305.1">
    <property type="nucleotide sequence ID" value="NZ_LT629749.1"/>
</dbReference>
<accession>A0A1H1QH19</accession>
<feature type="domain" description="SIS" evidence="5">
    <location>
        <begin position="151"/>
        <end position="291"/>
    </location>
</feature>
<dbReference type="SUPFAM" id="SSF46689">
    <property type="entry name" value="Homeodomain-like"/>
    <property type="match status" value="1"/>
</dbReference>
<dbReference type="Pfam" id="PF01380">
    <property type="entry name" value="SIS"/>
    <property type="match status" value="1"/>
</dbReference>
<dbReference type="InterPro" id="IPR036388">
    <property type="entry name" value="WH-like_DNA-bd_sf"/>
</dbReference>